<feature type="domain" description="2Fe-2S ferredoxin-type" evidence="1">
    <location>
        <begin position="2"/>
        <end position="88"/>
    </location>
</feature>
<dbReference type="AlphaFoldDB" id="A0A1I5WPD6"/>
<dbReference type="PROSITE" id="PS51085">
    <property type="entry name" value="2FE2S_FER_2"/>
    <property type="match status" value="1"/>
</dbReference>
<dbReference type="CDD" id="cd00207">
    <property type="entry name" value="fer2"/>
    <property type="match status" value="1"/>
</dbReference>
<keyword evidence="4" id="KW-1185">Reference proteome</keyword>
<dbReference type="STRING" id="289003.SAMN05216190_14210"/>
<dbReference type="Gene3D" id="3.10.20.30">
    <property type="match status" value="1"/>
</dbReference>
<dbReference type="Proteomes" id="UP000198784">
    <property type="component" value="Unassembled WGS sequence"/>
</dbReference>
<sequence length="315" mass="34819">MPELHFENQLYRVDDFDSVLNTLLKHGHAIPNFCRSGYCHSCMLKAEEGIPLPFSQIGLADELVAENHFLSCQCAVYAPMTIRRPDKDKRPRFVARVQDKRALSDTLIRLTLNPEHDFVYQAGQYTTLINHDGLVGDFPIASVHGDDPYMQVDVYRDTPNALTGYLCDELEVGDAVEIMTALGDAYYSEMMKDRGLAIVAAGTGLSSARSAIRKAISAGHASEMRVLCLTPNDMAHPLCEELEQLGKTSAWLSCAFAPQASDSQLGWAMDALESWAAMAKEPWRSLLVMSDSPTFARALAASMGEQRYAVRCSTE</sequence>
<dbReference type="GO" id="GO:0016491">
    <property type="term" value="F:oxidoreductase activity"/>
    <property type="evidence" value="ECO:0007669"/>
    <property type="project" value="InterPro"/>
</dbReference>
<dbReference type="InterPro" id="IPR017927">
    <property type="entry name" value="FAD-bd_FR_type"/>
</dbReference>
<dbReference type="Pfam" id="PF00111">
    <property type="entry name" value="Fer2"/>
    <property type="match status" value="1"/>
</dbReference>
<accession>A0A1I5WPD6</accession>
<dbReference type="PANTHER" id="PTHR47354">
    <property type="entry name" value="NADH OXIDOREDUCTASE HCR"/>
    <property type="match status" value="1"/>
</dbReference>
<protein>
    <submittedName>
        <fullName evidence="3">2Fe-2S iron-sulfur cluster binding domain-containing protein</fullName>
    </submittedName>
</protein>
<evidence type="ECO:0000313" key="3">
    <source>
        <dbReference type="EMBL" id="SFQ21570.1"/>
    </source>
</evidence>
<dbReference type="RefSeq" id="WP_170862282.1">
    <property type="nucleotide sequence ID" value="NZ_FOWX01000042.1"/>
</dbReference>
<evidence type="ECO:0000259" key="1">
    <source>
        <dbReference type="PROSITE" id="PS51085"/>
    </source>
</evidence>
<evidence type="ECO:0000313" key="4">
    <source>
        <dbReference type="Proteomes" id="UP000198784"/>
    </source>
</evidence>
<organism evidence="3 4">
    <name type="scientific">Pseudomonas borbori</name>
    <dbReference type="NCBI Taxonomy" id="289003"/>
    <lineage>
        <taxon>Bacteria</taxon>
        <taxon>Pseudomonadati</taxon>
        <taxon>Pseudomonadota</taxon>
        <taxon>Gammaproteobacteria</taxon>
        <taxon>Pseudomonadales</taxon>
        <taxon>Pseudomonadaceae</taxon>
        <taxon>Pseudomonas</taxon>
    </lineage>
</organism>
<reference evidence="4" key="1">
    <citation type="submission" date="2016-10" db="EMBL/GenBank/DDBJ databases">
        <authorList>
            <person name="Varghese N."/>
            <person name="Submissions S."/>
        </authorList>
    </citation>
    <scope>NUCLEOTIDE SEQUENCE [LARGE SCALE GENOMIC DNA]</scope>
    <source>
        <strain evidence="4">DSM 17834</strain>
    </source>
</reference>
<dbReference type="InterPro" id="IPR012675">
    <property type="entry name" value="Beta-grasp_dom_sf"/>
</dbReference>
<dbReference type="SUPFAM" id="SSF54292">
    <property type="entry name" value="2Fe-2S ferredoxin-like"/>
    <property type="match status" value="1"/>
</dbReference>
<proteinExistence type="predicted"/>
<dbReference type="Gene3D" id="2.40.30.10">
    <property type="entry name" value="Translation factors"/>
    <property type="match status" value="1"/>
</dbReference>
<dbReference type="PANTHER" id="PTHR47354:SF3">
    <property type="entry name" value="OXIDOREDUCTASE-RELATED"/>
    <property type="match status" value="1"/>
</dbReference>
<evidence type="ECO:0000259" key="2">
    <source>
        <dbReference type="PROSITE" id="PS51384"/>
    </source>
</evidence>
<dbReference type="InterPro" id="IPR001041">
    <property type="entry name" value="2Fe-2S_ferredoxin-type"/>
</dbReference>
<dbReference type="EMBL" id="FOWX01000042">
    <property type="protein sequence ID" value="SFQ21570.1"/>
    <property type="molecule type" value="Genomic_DNA"/>
</dbReference>
<dbReference type="PROSITE" id="PS51384">
    <property type="entry name" value="FAD_FR"/>
    <property type="match status" value="1"/>
</dbReference>
<dbReference type="InterPro" id="IPR050415">
    <property type="entry name" value="MRET"/>
</dbReference>
<name>A0A1I5WPD6_9PSED</name>
<dbReference type="InterPro" id="IPR036010">
    <property type="entry name" value="2Fe-2S_ferredoxin-like_sf"/>
</dbReference>
<dbReference type="InterPro" id="IPR039261">
    <property type="entry name" value="FNR_nucleotide-bd"/>
</dbReference>
<gene>
    <name evidence="3" type="ORF">SAMN05216190_14210</name>
</gene>
<dbReference type="GO" id="GO:0051536">
    <property type="term" value="F:iron-sulfur cluster binding"/>
    <property type="evidence" value="ECO:0007669"/>
    <property type="project" value="InterPro"/>
</dbReference>
<dbReference type="SUPFAM" id="SSF52343">
    <property type="entry name" value="Ferredoxin reductase-like, C-terminal NADP-linked domain"/>
    <property type="match status" value="1"/>
</dbReference>
<feature type="domain" description="FAD-binding FR-type" evidence="2">
    <location>
        <begin position="90"/>
        <end position="188"/>
    </location>
</feature>
<dbReference type="SUPFAM" id="SSF63380">
    <property type="entry name" value="Riboflavin synthase domain-like"/>
    <property type="match status" value="1"/>
</dbReference>
<dbReference type="InterPro" id="IPR017938">
    <property type="entry name" value="Riboflavin_synthase-like_b-brl"/>
</dbReference>